<organism evidence="1 2">
    <name type="scientific">Colletotrichum plurivorum</name>
    <dbReference type="NCBI Taxonomy" id="2175906"/>
    <lineage>
        <taxon>Eukaryota</taxon>
        <taxon>Fungi</taxon>
        <taxon>Dikarya</taxon>
        <taxon>Ascomycota</taxon>
        <taxon>Pezizomycotina</taxon>
        <taxon>Sordariomycetes</taxon>
        <taxon>Hypocreomycetidae</taxon>
        <taxon>Glomerellales</taxon>
        <taxon>Glomerellaceae</taxon>
        <taxon>Colletotrichum</taxon>
        <taxon>Colletotrichum orchidearum species complex</taxon>
    </lineage>
</organism>
<dbReference type="Proteomes" id="UP000654918">
    <property type="component" value="Unassembled WGS sequence"/>
</dbReference>
<dbReference type="AlphaFoldDB" id="A0A8H6KJX8"/>
<gene>
    <name evidence="1" type="ORF">CPLU01_06029</name>
</gene>
<keyword evidence="2" id="KW-1185">Reference proteome</keyword>
<proteinExistence type="predicted"/>
<dbReference type="EMBL" id="WIGO01000067">
    <property type="protein sequence ID" value="KAF6832633.1"/>
    <property type="molecule type" value="Genomic_DNA"/>
</dbReference>
<accession>A0A8H6KJX8</accession>
<name>A0A8H6KJX8_9PEZI</name>
<evidence type="ECO:0000313" key="1">
    <source>
        <dbReference type="EMBL" id="KAF6832633.1"/>
    </source>
</evidence>
<comment type="caution">
    <text evidence="1">The sequence shown here is derived from an EMBL/GenBank/DDBJ whole genome shotgun (WGS) entry which is preliminary data.</text>
</comment>
<reference evidence="1" key="1">
    <citation type="journal article" date="2020" name="Phytopathology">
        <title>Genome Sequence Resources of Colletotrichum truncatum, C. plurivorum, C. musicola, and C. sojae: Four Species Pathogenic to Soybean (Glycine max).</title>
        <authorList>
            <person name="Rogerio F."/>
            <person name="Boufleur T.R."/>
            <person name="Ciampi-Guillardi M."/>
            <person name="Sukno S.A."/>
            <person name="Thon M.R."/>
            <person name="Massola Junior N.S."/>
            <person name="Baroncelli R."/>
        </authorList>
    </citation>
    <scope>NUCLEOTIDE SEQUENCE</scope>
    <source>
        <strain evidence="1">LFN00145</strain>
    </source>
</reference>
<evidence type="ECO:0000313" key="2">
    <source>
        <dbReference type="Proteomes" id="UP000654918"/>
    </source>
</evidence>
<protein>
    <submittedName>
        <fullName evidence="1">Uncharacterized protein</fullName>
    </submittedName>
</protein>
<sequence length="212" mass="23382">MADPTIQLPSYESLSIHVIADAFDSTSPQEAYKTTTHDDGVRLHPVSQSCLTTIPVSSITVTVRALDDWQESWLDAHREVEEDKEYVLLEDRTRRLLRVYGEERPGPSPTCVVRATTQPFVTVGDYVAAVHPWLDSLENDICRAKGVWRGAPLSSDCGIFLDPVQLDHLFTWDANSLKPSDEAKWSSVAKVARDRAGRLAAATAEAFGGEAS</sequence>